<dbReference type="Proteomes" id="UP000239471">
    <property type="component" value="Unassembled WGS sequence"/>
</dbReference>
<dbReference type="GO" id="GO:0016853">
    <property type="term" value="F:isomerase activity"/>
    <property type="evidence" value="ECO:0007669"/>
    <property type="project" value="UniProtKB-KW"/>
</dbReference>
<sequence>MPYIDSKVTIALSERDKEMLKKELGKIVDDIPGKSEKFLMIGFQDKYSLYFKGQKLDYGAFVEVKLFGGVSEDSLKKVIEDISKLYSEELNIPQNAIYVKFEEVDTWGWNGKTF</sequence>
<dbReference type="InterPro" id="IPR014347">
    <property type="entry name" value="Tautomerase/MIF_sf"/>
</dbReference>
<gene>
    <name evidence="3" type="ORF">CLVI_25710</name>
</gene>
<evidence type="ECO:0000259" key="2">
    <source>
        <dbReference type="Pfam" id="PF01361"/>
    </source>
</evidence>
<dbReference type="EMBL" id="PVXQ01000031">
    <property type="protein sequence ID" value="PRR81338.1"/>
    <property type="molecule type" value="Genomic_DNA"/>
</dbReference>
<accession>A0A2T0BBT2</accession>
<name>A0A2T0BBT2_9CLOT</name>
<feature type="domain" description="4-oxalocrotonate tautomerase-like" evidence="2">
    <location>
        <begin position="61"/>
        <end position="109"/>
    </location>
</feature>
<organism evidence="3 4">
    <name type="scientific">Clostridium vincentii</name>
    <dbReference type="NCBI Taxonomy" id="52704"/>
    <lineage>
        <taxon>Bacteria</taxon>
        <taxon>Bacillati</taxon>
        <taxon>Bacillota</taxon>
        <taxon>Clostridia</taxon>
        <taxon>Eubacteriales</taxon>
        <taxon>Clostridiaceae</taxon>
        <taxon>Clostridium</taxon>
    </lineage>
</organism>
<dbReference type="RefSeq" id="WP_106060492.1">
    <property type="nucleotide sequence ID" value="NZ_PVXQ01000031.1"/>
</dbReference>
<dbReference type="SUPFAM" id="SSF55331">
    <property type="entry name" value="Tautomerase/MIF"/>
    <property type="match status" value="1"/>
</dbReference>
<dbReference type="Pfam" id="PF01361">
    <property type="entry name" value="Tautomerase"/>
    <property type="match status" value="1"/>
</dbReference>
<dbReference type="AlphaFoldDB" id="A0A2T0BBT2"/>
<dbReference type="Gene3D" id="3.30.429.10">
    <property type="entry name" value="Macrophage Migration Inhibitory Factor"/>
    <property type="match status" value="1"/>
</dbReference>
<evidence type="ECO:0000256" key="1">
    <source>
        <dbReference type="ARBA" id="ARBA00023235"/>
    </source>
</evidence>
<dbReference type="OrthoDB" id="5769863at2"/>
<evidence type="ECO:0000313" key="4">
    <source>
        <dbReference type="Proteomes" id="UP000239471"/>
    </source>
</evidence>
<evidence type="ECO:0000313" key="3">
    <source>
        <dbReference type="EMBL" id="PRR81338.1"/>
    </source>
</evidence>
<keyword evidence="4" id="KW-1185">Reference proteome</keyword>
<keyword evidence="1" id="KW-0413">Isomerase</keyword>
<protein>
    <submittedName>
        <fullName evidence="3">Tautomerase enzyme</fullName>
    </submittedName>
</protein>
<proteinExistence type="predicted"/>
<comment type="caution">
    <text evidence="3">The sequence shown here is derived from an EMBL/GenBank/DDBJ whole genome shotgun (WGS) entry which is preliminary data.</text>
</comment>
<dbReference type="InterPro" id="IPR004370">
    <property type="entry name" value="4-OT-like_dom"/>
</dbReference>
<reference evidence="3 4" key="1">
    <citation type="submission" date="2018-03" db="EMBL/GenBank/DDBJ databases">
        <title>Genome sequence of Clostridium vincentii DSM 10228.</title>
        <authorList>
            <person name="Poehlein A."/>
            <person name="Daniel R."/>
        </authorList>
    </citation>
    <scope>NUCLEOTIDE SEQUENCE [LARGE SCALE GENOMIC DNA]</scope>
    <source>
        <strain evidence="3 4">DSM 10228</strain>
    </source>
</reference>